<evidence type="ECO:0000313" key="2">
    <source>
        <dbReference type="EMBL" id="GBP25999.1"/>
    </source>
</evidence>
<dbReference type="AlphaFoldDB" id="A0A4C1UI50"/>
<dbReference type="OrthoDB" id="4327074at2759"/>
<organism evidence="2 3">
    <name type="scientific">Eumeta variegata</name>
    <name type="common">Bagworm moth</name>
    <name type="synonym">Eumeta japonica</name>
    <dbReference type="NCBI Taxonomy" id="151549"/>
    <lineage>
        <taxon>Eukaryota</taxon>
        <taxon>Metazoa</taxon>
        <taxon>Ecdysozoa</taxon>
        <taxon>Arthropoda</taxon>
        <taxon>Hexapoda</taxon>
        <taxon>Insecta</taxon>
        <taxon>Pterygota</taxon>
        <taxon>Neoptera</taxon>
        <taxon>Endopterygota</taxon>
        <taxon>Lepidoptera</taxon>
        <taxon>Glossata</taxon>
        <taxon>Ditrysia</taxon>
        <taxon>Tineoidea</taxon>
        <taxon>Psychidae</taxon>
        <taxon>Oiketicinae</taxon>
        <taxon>Eumeta</taxon>
    </lineage>
</organism>
<gene>
    <name evidence="2" type="ORF">EVAR_84559_1</name>
</gene>
<proteinExistence type="predicted"/>
<feature type="region of interest" description="Disordered" evidence="1">
    <location>
        <begin position="1"/>
        <end position="37"/>
    </location>
</feature>
<feature type="compositionally biased region" description="Basic and acidic residues" evidence="1">
    <location>
        <begin position="17"/>
        <end position="37"/>
    </location>
</feature>
<protein>
    <submittedName>
        <fullName evidence="2">Uncharacterized protein</fullName>
    </submittedName>
</protein>
<evidence type="ECO:0000313" key="3">
    <source>
        <dbReference type="Proteomes" id="UP000299102"/>
    </source>
</evidence>
<dbReference type="EMBL" id="BGZK01000174">
    <property type="protein sequence ID" value="GBP25999.1"/>
    <property type="molecule type" value="Genomic_DNA"/>
</dbReference>
<sequence length="198" mass="22307">MPRVRVRKTSKGQSDLSRYKDAYEEAKAEDSPRKAADKRGINHCSLLKYLRKRNASSHYIQRADPEKSGFNAPIVNSWLTIIAQKLKNAVDERHRASDPLRRCTNEDSSRKHARCGQGGLSVAILSNVVLESQTAFGMRTGSRQMLKSKRELESKGRLGIDIGYISPMQSKRLLMRIKASSESVFTNQKKVADWIDGS</sequence>
<evidence type="ECO:0000256" key="1">
    <source>
        <dbReference type="SAM" id="MobiDB-lite"/>
    </source>
</evidence>
<reference evidence="2 3" key="1">
    <citation type="journal article" date="2019" name="Commun. Biol.">
        <title>The bagworm genome reveals a unique fibroin gene that provides high tensile strength.</title>
        <authorList>
            <person name="Kono N."/>
            <person name="Nakamura H."/>
            <person name="Ohtoshi R."/>
            <person name="Tomita M."/>
            <person name="Numata K."/>
            <person name="Arakawa K."/>
        </authorList>
    </citation>
    <scope>NUCLEOTIDE SEQUENCE [LARGE SCALE GENOMIC DNA]</scope>
</reference>
<accession>A0A4C1UI50</accession>
<dbReference type="Proteomes" id="UP000299102">
    <property type="component" value="Unassembled WGS sequence"/>
</dbReference>
<comment type="caution">
    <text evidence="2">The sequence shown here is derived from an EMBL/GenBank/DDBJ whole genome shotgun (WGS) entry which is preliminary data.</text>
</comment>
<feature type="compositionally biased region" description="Basic residues" evidence="1">
    <location>
        <begin position="1"/>
        <end position="10"/>
    </location>
</feature>
<name>A0A4C1UI50_EUMVA</name>
<keyword evidence="3" id="KW-1185">Reference proteome</keyword>